<dbReference type="Proteomes" id="UP000030765">
    <property type="component" value="Unassembled WGS sequence"/>
</dbReference>
<dbReference type="EMBL" id="KE525369">
    <property type="protein sequence ID" value="KFB52123.1"/>
    <property type="molecule type" value="Genomic_DNA"/>
</dbReference>
<evidence type="ECO:0000313" key="2">
    <source>
        <dbReference type="EnsemblMetazoa" id="ASIC020443-PA"/>
    </source>
</evidence>
<proteinExistence type="predicted"/>
<sequence length="174" mass="19668">MDCVDYFPRAKGRGRENPGAEVARQWQKSVARIGKGCAPLNPREDSGTQVRRAPILSVRAFAREKRPGTRRGNSPRATERGLGIRAKRMAGPTGFVIKCALHHTHSHTRVRCFRHQFRIGVGLQPAMQCIFSDKKLRCHMRVTQHSRIIVHDILARVKKRSVPAVEPYGSFPKQ</sequence>
<gene>
    <name evidence="1" type="ORF">ZHAS_00020443</name>
</gene>
<keyword evidence="3" id="KW-1185">Reference proteome</keyword>
<organism evidence="1">
    <name type="scientific">Anopheles sinensis</name>
    <name type="common">Mosquito</name>
    <dbReference type="NCBI Taxonomy" id="74873"/>
    <lineage>
        <taxon>Eukaryota</taxon>
        <taxon>Metazoa</taxon>
        <taxon>Ecdysozoa</taxon>
        <taxon>Arthropoda</taxon>
        <taxon>Hexapoda</taxon>
        <taxon>Insecta</taxon>
        <taxon>Pterygota</taxon>
        <taxon>Neoptera</taxon>
        <taxon>Endopterygota</taxon>
        <taxon>Diptera</taxon>
        <taxon>Nematocera</taxon>
        <taxon>Culicoidea</taxon>
        <taxon>Culicidae</taxon>
        <taxon>Anophelinae</taxon>
        <taxon>Anopheles</taxon>
    </lineage>
</organism>
<reference evidence="2" key="2">
    <citation type="submission" date="2020-05" db="UniProtKB">
        <authorList>
            <consortium name="EnsemblMetazoa"/>
        </authorList>
    </citation>
    <scope>IDENTIFICATION</scope>
</reference>
<accession>A0A084WPH9</accession>
<evidence type="ECO:0000313" key="1">
    <source>
        <dbReference type="EMBL" id="KFB52123.1"/>
    </source>
</evidence>
<dbReference type="EnsemblMetazoa" id="ASIC020443-RA">
    <property type="protein sequence ID" value="ASIC020443-PA"/>
    <property type="gene ID" value="ASIC020443"/>
</dbReference>
<dbReference type="GO" id="GO:0016787">
    <property type="term" value="F:hydrolase activity"/>
    <property type="evidence" value="ECO:0007669"/>
    <property type="project" value="UniProtKB-KW"/>
</dbReference>
<protein>
    <submittedName>
        <fullName evidence="1 2">Hydrolase, NUDIX domain containing protein</fullName>
    </submittedName>
</protein>
<evidence type="ECO:0000313" key="3">
    <source>
        <dbReference type="Proteomes" id="UP000030765"/>
    </source>
</evidence>
<keyword evidence="1" id="KW-0378">Hydrolase</keyword>
<name>A0A084WPH9_ANOSI</name>
<reference evidence="1 3" key="1">
    <citation type="journal article" date="2014" name="BMC Genomics">
        <title>Genome sequence of Anopheles sinensis provides insight into genetics basis of mosquito competence for malaria parasites.</title>
        <authorList>
            <person name="Zhou D."/>
            <person name="Zhang D."/>
            <person name="Ding G."/>
            <person name="Shi L."/>
            <person name="Hou Q."/>
            <person name="Ye Y."/>
            <person name="Xu Y."/>
            <person name="Zhou H."/>
            <person name="Xiong C."/>
            <person name="Li S."/>
            <person name="Yu J."/>
            <person name="Hong S."/>
            <person name="Yu X."/>
            <person name="Zou P."/>
            <person name="Chen C."/>
            <person name="Chang X."/>
            <person name="Wang W."/>
            <person name="Lv Y."/>
            <person name="Sun Y."/>
            <person name="Ma L."/>
            <person name="Shen B."/>
            <person name="Zhu C."/>
        </authorList>
    </citation>
    <scope>NUCLEOTIDE SEQUENCE [LARGE SCALE GENOMIC DNA]</scope>
</reference>
<dbReference type="AlphaFoldDB" id="A0A084WPH9"/>
<dbReference type="VEuPathDB" id="VectorBase:ASIC020443"/>
<dbReference type="EMBL" id="ATLV01025079">
    <property type="status" value="NOT_ANNOTATED_CDS"/>
    <property type="molecule type" value="Genomic_DNA"/>
</dbReference>